<feature type="compositionally biased region" description="Polar residues" evidence="6">
    <location>
        <begin position="36"/>
        <end position="55"/>
    </location>
</feature>
<dbReference type="PANTHER" id="PTHR34187:SF2">
    <property type="entry name" value="DUF202 DOMAIN-CONTAINING PROTEIN"/>
    <property type="match status" value="1"/>
</dbReference>
<sequence length="372" mass="39877">MPLPCSPVSHSAASSEHSTHDDSEDSLTTPRPGPSDPSQRTVANLSKPSVPSTFPLTADNARFGGTSPPDERKEASAVVGIQPQSQGVQERKRSVVFPPQTGVPKALRPASYAATVSGRRSLLGMDRPHEETESSADESTAIFRRAQRSGTTAAYGAMAGDEDTAHDQIGAYDGAAEEGDIAPKRKKVASIRRGQNASTQPNDINQESEQDAKEDQKSWWHGIVESYGSIELENKGSVARDHLALERTFLAWLRTSLSFASIGIAITQLFRLNTSLASEDPKSTSPSSTSVTFADTTKLRQVGKPLGATFIGISILVLLLGFHRYFESQHYVIRGKFPASRGSIFLVSIIAFGLILSSLAVVLAVAPSAFEK</sequence>
<evidence type="ECO:0000256" key="3">
    <source>
        <dbReference type="ARBA" id="ARBA00022692"/>
    </source>
</evidence>
<feature type="transmembrane region" description="Helical" evidence="7">
    <location>
        <begin position="344"/>
        <end position="366"/>
    </location>
</feature>
<evidence type="ECO:0000259" key="8">
    <source>
        <dbReference type="Pfam" id="PF02656"/>
    </source>
</evidence>
<dbReference type="EMBL" id="CP138587">
    <property type="protein sequence ID" value="WPH02329.1"/>
    <property type="molecule type" value="Genomic_DNA"/>
</dbReference>
<dbReference type="InterPro" id="IPR052053">
    <property type="entry name" value="IM_YidH-like"/>
</dbReference>
<name>A0AAQ3M607_9PEZI</name>
<evidence type="ECO:0000256" key="5">
    <source>
        <dbReference type="ARBA" id="ARBA00023136"/>
    </source>
</evidence>
<proteinExistence type="predicted"/>
<keyword evidence="3 7" id="KW-0812">Transmembrane</keyword>
<dbReference type="InterPro" id="IPR003807">
    <property type="entry name" value="DUF202"/>
</dbReference>
<feature type="transmembrane region" description="Helical" evidence="7">
    <location>
        <begin position="306"/>
        <end position="323"/>
    </location>
</feature>
<evidence type="ECO:0000313" key="10">
    <source>
        <dbReference type="Proteomes" id="UP001303373"/>
    </source>
</evidence>
<comment type="subcellular location">
    <subcellularLocation>
        <location evidence="1">Cell membrane</location>
        <topology evidence="1">Multi-pass membrane protein</topology>
    </subcellularLocation>
</comment>
<keyword evidence="2" id="KW-1003">Cell membrane</keyword>
<feature type="region of interest" description="Disordered" evidence="6">
    <location>
        <begin position="187"/>
        <end position="217"/>
    </location>
</feature>
<feature type="compositionally biased region" description="Polar residues" evidence="6">
    <location>
        <begin position="193"/>
        <end position="207"/>
    </location>
</feature>
<reference evidence="9 10" key="1">
    <citation type="submission" date="2023-11" db="EMBL/GenBank/DDBJ databases">
        <title>An acidophilic fungus is an integral part of prey digestion in a carnivorous sundew plant.</title>
        <authorList>
            <person name="Tsai I.J."/>
        </authorList>
    </citation>
    <scope>NUCLEOTIDE SEQUENCE [LARGE SCALE GENOMIC DNA]</scope>
    <source>
        <strain evidence="9">169a</strain>
    </source>
</reference>
<evidence type="ECO:0000256" key="6">
    <source>
        <dbReference type="SAM" id="MobiDB-lite"/>
    </source>
</evidence>
<accession>A0AAQ3M607</accession>
<dbReference type="Proteomes" id="UP001303373">
    <property type="component" value="Chromosome 8"/>
</dbReference>
<dbReference type="PANTHER" id="PTHR34187">
    <property type="entry name" value="FGR18P"/>
    <property type="match status" value="1"/>
</dbReference>
<keyword evidence="10" id="KW-1185">Reference proteome</keyword>
<dbReference type="GO" id="GO:0005886">
    <property type="term" value="C:plasma membrane"/>
    <property type="evidence" value="ECO:0007669"/>
    <property type="project" value="UniProtKB-SubCell"/>
</dbReference>
<evidence type="ECO:0000256" key="2">
    <source>
        <dbReference type="ARBA" id="ARBA00022475"/>
    </source>
</evidence>
<protein>
    <recommendedName>
        <fullName evidence="8">DUF202 domain-containing protein</fullName>
    </recommendedName>
</protein>
<feature type="domain" description="DUF202" evidence="8">
    <location>
        <begin position="240"/>
        <end position="330"/>
    </location>
</feature>
<evidence type="ECO:0000256" key="7">
    <source>
        <dbReference type="SAM" id="Phobius"/>
    </source>
</evidence>
<keyword evidence="4 7" id="KW-1133">Transmembrane helix</keyword>
<keyword evidence="5 7" id="KW-0472">Membrane</keyword>
<dbReference type="Pfam" id="PF02656">
    <property type="entry name" value="DUF202"/>
    <property type="match status" value="1"/>
</dbReference>
<evidence type="ECO:0000256" key="1">
    <source>
        <dbReference type="ARBA" id="ARBA00004651"/>
    </source>
</evidence>
<evidence type="ECO:0000256" key="4">
    <source>
        <dbReference type="ARBA" id="ARBA00022989"/>
    </source>
</evidence>
<feature type="region of interest" description="Disordered" evidence="6">
    <location>
        <begin position="1"/>
        <end position="141"/>
    </location>
</feature>
<organism evidence="9 10">
    <name type="scientific">Acrodontium crateriforme</name>
    <dbReference type="NCBI Taxonomy" id="150365"/>
    <lineage>
        <taxon>Eukaryota</taxon>
        <taxon>Fungi</taxon>
        <taxon>Dikarya</taxon>
        <taxon>Ascomycota</taxon>
        <taxon>Pezizomycotina</taxon>
        <taxon>Dothideomycetes</taxon>
        <taxon>Dothideomycetidae</taxon>
        <taxon>Mycosphaerellales</taxon>
        <taxon>Teratosphaeriaceae</taxon>
        <taxon>Acrodontium</taxon>
    </lineage>
</organism>
<evidence type="ECO:0000313" key="9">
    <source>
        <dbReference type="EMBL" id="WPH02329.1"/>
    </source>
</evidence>
<dbReference type="AlphaFoldDB" id="A0AAQ3M607"/>
<gene>
    <name evidence="9" type="ORF">R9X50_00519200</name>
</gene>